<dbReference type="RefSeq" id="WP_179490541.1">
    <property type="nucleotide sequence ID" value="NZ_JACCBV010000001.1"/>
</dbReference>
<dbReference type="AlphaFoldDB" id="A0A7Y9KM71"/>
<name>A0A7Y9KM71_9MICO</name>
<accession>A0A7Y9KM71</accession>
<proteinExistence type="predicted"/>
<evidence type="ECO:0008006" key="3">
    <source>
        <dbReference type="Google" id="ProtNLM"/>
    </source>
</evidence>
<organism evidence="1 2">
    <name type="scientific">Microbacterium immunditiarum</name>
    <dbReference type="NCBI Taxonomy" id="337480"/>
    <lineage>
        <taxon>Bacteria</taxon>
        <taxon>Bacillati</taxon>
        <taxon>Actinomycetota</taxon>
        <taxon>Actinomycetes</taxon>
        <taxon>Micrococcales</taxon>
        <taxon>Microbacteriaceae</taxon>
        <taxon>Microbacterium</taxon>
    </lineage>
</organism>
<evidence type="ECO:0000313" key="1">
    <source>
        <dbReference type="EMBL" id="NYE20514.1"/>
    </source>
</evidence>
<comment type="caution">
    <text evidence="1">The sequence shown here is derived from an EMBL/GenBank/DDBJ whole genome shotgun (WGS) entry which is preliminary data.</text>
</comment>
<protein>
    <recommendedName>
        <fullName evidence="3">DUF3168 domain-containing protein</fullName>
    </recommendedName>
</protein>
<reference evidence="1 2" key="1">
    <citation type="submission" date="2020-07" db="EMBL/GenBank/DDBJ databases">
        <title>Sequencing the genomes of 1000 actinobacteria strains.</title>
        <authorList>
            <person name="Klenk H.-P."/>
        </authorList>
    </citation>
    <scope>NUCLEOTIDE SEQUENCE [LARGE SCALE GENOMIC DNA]</scope>
    <source>
        <strain evidence="1 2">DSM 24662</strain>
    </source>
</reference>
<dbReference type="EMBL" id="JACCBV010000001">
    <property type="protein sequence ID" value="NYE20514.1"/>
    <property type="molecule type" value="Genomic_DNA"/>
</dbReference>
<dbReference type="Proteomes" id="UP000576969">
    <property type="component" value="Unassembled WGS sequence"/>
</dbReference>
<keyword evidence="2" id="KW-1185">Reference proteome</keyword>
<sequence length="128" mass="14104">MSSSVRAQVAAMLAPFVSDEWTVKPHTVKQVDTLARPTLFIEHTGIDPLEVSPFGHVQSTVVVTVLSHLTDYSKAEDALDVPVLELITDLDTDDRLEFRNARKTSVHDTYLGWAIELTVITAKETGDA</sequence>
<evidence type="ECO:0000313" key="2">
    <source>
        <dbReference type="Proteomes" id="UP000576969"/>
    </source>
</evidence>
<gene>
    <name evidence="1" type="ORF">BJ991_002542</name>
</gene>